<evidence type="ECO:0000313" key="1">
    <source>
        <dbReference type="EMBL" id="CAK5014373.1"/>
    </source>
</evidence>
<gene>
    <name evidence="1" type="ORF">MENTE1834_LOCUS2690</name>
</gene>
<protein>
    <submittedName>
        <fullName evidence="1">Uncharacterized protein</fullName>
    </submittedName>
</protein>
<keyword evidence="2" id="KW-1185">Reference proteome</keyword>
<dbReference type="EMBL" id="CAVMJV010000002">
    <property type="protein sequence ID" value="CAK5014373.1"/>
    <property type="molecule type" value="Genomic_DNA"/>
</dbReference>
<reference evidence="1" key="1">
    <citation type="submission" date="2023-11" db="EMBL/GenBank/DDBJ databases">
        <authorList>
            <person name="Poullet M."/>
        </authorList>
    </citation>
    <scope>NUCLEOTIDE SEQUENCE</scope>
    <source>
        <strain evidence="1">E1834</strain>
    </source>
</reference>
<accession>A0ACB0XRN7</accession>
<organism evidence="1 2">
    <name type="scientific">Meloidogyne enterolobii</name>
    <name type="common">Root-knot nematode worm</name>
    <name type="synonym">Meloidogyne mayaguensis</name>
    <dbReference type="NCBI Taxonomy" id="390850"/>
    <lineage>
        <taxon>Eukaryota</taxon>
        <taxon>Metazoa</taxon>
        <taxon>Ecdysozoa</taxon>
        <taxon>Nematoda</taxon>
        <taxon>Chromadorea</taxon>
        <taxon>Rhabditida</taxon>
        <taxon>Tylenchina</taxon>
        <taxon>Tylenchomorpha</taxon>
        <taxon>Tylenchoidea</taxon>
        <taxon>Meloidogynidae</taxon>
        <taxon>Meloidogyninae</taxon>
        <taxon>Meloidogyne</taxon>
    </lineage>
</organism>
<proteinExistence type="predicted"/>
<sequence>MQLKALCPLPCQSPILFNNLKRVTLYHLKKEVLSKMIKKILTIFKTLQRRRLQF</sequence>
<comment type="caution">
    <text evidence="1">The sequence shown here is derived from an EMBL/GenBank/DDBJ whole genome shotgun (WGS) entry which is preliminary data.</text>
</comment>
<evidence type="ECO:0000313" key="2">
    <source>
        <dbReference type="Proteomes" id="UP001497535"/>
    </source>
</evidence>
<dbReference type="Proteomes" id="UP001497535">
    <property type="component" value="Unassembled WGS sequence"/>
</dbReference>
<name>A0ACB0XRN7_MELEN</name>